<feature type="region of interest" description="Disordered" evidence="1">
    <location>
        <begin position="189"/>
        <end position="210"/>
    </location>
</feature>
<dbReference type="SUPFAM" id="SSF53335">
    <property type="entry name" value="S-adenosyl-L-methionine-dependent methyltransferases"/>
    <property type="match status" value="1"/>
</dbReference>
<evidence type="ECO:0000259" key="2">
    <source>
        <dbReference type="Pfam" id="PF13649"/>
    </source>
</evidence>
<dbReference type="PANTHER" id="PTHR43591">
    <property type="entry name" value="METHYLTRANSFERASE"/>
    <property type="match status" value="1"/>
</dbReference>
<feature type="domain" description="Methyltransferase" evidence="2">
    <location>
        <begin position="41"/>
        <end position="133"/>
    </location>
</feature>
<evidence type="ECO:0000313" key="4">
    <source>
        <dbReference type="Proteomes" id="UP001056855"/>
    </source>
</evidence>
<gene>
    <name evidence="3" type="ORF">NGM29_17320</name>
</gene>
<dbReference type="KEGG" id="sawl:NGM29_17320"/>
<organism evidence="3 4">
    <name type="scientific">Natronosalvus rutilus</name>
    <dbReference type="NCBI Taxonomy" id="2953753"/>
    <lineage>
        <taxon>Archaea</taxon>
        <taxon>Methanobacteriati</taxon>
        <taxon>Methanobacteriota</taxon>
        <taxon>Stenosarchaea group</taxon>
        <taxon>Halobacteria</taxon>
        <taxon>Halobacteriales</taxon>
        <taxon>Natrialbaceae</taxon>
        <taxon>Natronosalvus</taxon>
    </lineage>
</organism>
<dbReference type="Proteomes" id="UP001056855">
    <property type="component" value="Chromosome"/>
</dbReference>
<evidence type="ECO:0000256" key="1">
    <source>
        <dbReference type="SAM" id="MobiDB-lite"/>
    </source>
</evidence>
<dbReference type="InterPro" id="IPR041698">
    <property type="entry name" value="Methyltransf_25"/>
</dbReference>
<name>A0A9E7N9X6_9EURY</name>
<proteinExistence type="predicted"/>
<feature type="compositionally biased region" description="Basic and acidic residues" evidence="1">
    <location>
        <begin position="189"/>
        <end position="198"/>
    </location>
</feature>
<keyword evidence="4" id="KW-1185">Reference proteome</keyword>
<dbReference type="Gene3D" id="3.40.50.150">
    <property type="entry name" value="Vaccinia Virus protein VP39"/>
    <property type="match status" value="1"/>
</dbReference>
<dbReference type="PANTHER" id="PTHR43591:SF108">
    <property type="entry name" value="S-ADENOSYL-L-METHIONINE-DEPENDENT METHYLTRANSFERASE"/>
    <property type="match status" value="1"/>
</dbReference>
<feature type="compositionally biased region" description="Basic and acidic residues" evidence="1">
    <location>
        <begin position="1"/>
        <end position="17"/>
    </location>
</feature>
<dbReference type="GO" id="GO:0032259">
    <property type="term" value="P:methylation"/>
    <property type="evidence" value="ECO:0007669"/>
    <property type="project" value="UniProtKB-KW"/>
</dbReference>
<feature type="region of interest" description="Disordered" evidence="1">
    <location>
        <begin position="1"/>
        <end position="22"/>
    </location>
</feature>
<sequence length="210" mass="23723">MTDEERRRWNDRYEDSTYRSPGDPSAVLEALADDLPAGRALDVATGGGRNARFLAECGWTVDAIDISSAVLSRAREREQDRERLLERALAINWILADVDSYGFRANAYDLVTISFFDARDRLPAILESLAPGGVLVYEHYLDDADGGGPGNRYRFEPNELLEACSRLEIRYYAEREVDGERLVTLVGHRSENSERGDSDQGEWFPTFRVP</sequence>
<dbReference type="AlphaFoldDB" id="A0A9E7N9X6"/>
<dbReference type="InterPro" id="IPR029063">
    <property type="entry name" value="SAM-dependent_MTases_sf"/>
</dbReference>
<keyword evidence="3" id="KW-0808">Transferase</keyword>
<accession>A0A9E7N9X6</accession>
<keyword evidence="3" id="KW-0489">Methyltransferase</keyword>
<dbReference type="GO" id="GO:0008168">
    <property type="term" value="F:methyltransferase activity"/>
    <property type="evidence" value="ECO:0007669"/>
    <property type="project" value="UniProtKB-KW"/>
</dbReference>
<evidence type="ECO:0000313" key="3">
    <source>
        <dbReference type="EMBL" id="UTF53506.1"/>
    </source>
</evidence>
<dbReference type="CDD" id="cd02440">
    <property type="entry name" value="AdoMet_MTases"/>
    <property type="match status" value="1"/>
</dbReference>
<dbReference type="RefSeq" id="WP_254158032.1">
    <property type="nucleotide sequence ID" value="NZ_CP100355.1"/>
</dbReference>
<dbReference type="EMBL" id="CP100355">
    <property type="protein sequence ID" value="UTF53506.1"/>
    <property type="molecule type" value="Genomic_DNA"/>
</dbReference>
<dbReference type="GeneID" id="73291844"/>
<dbReference type="Pfam" id="PF13649">
    <property type="entry name" value="Methyltransf_25"/>
    <property type="match status" value="1"/>
</dbReference>
<protein>
    <submittedName>
        <fullName evidence="3">Class I SAM-dependent methyltransferase</fullName>
    </submittedName>
</protein>
<reference evidence="3" key="1">
    <citation type="submission" date="2022-06" db="EMBL/GenBank/DDBJ databases">
        <title>Diverse halophilic archaea isolated from saline environments.</title>
        <authorList>
            <person name="Cui H.-L."/>
        </authorList>
    </citation>
    <scope>NUCLEOTIDE SEQUENCE</scope>
    <source>
        <strain evidence="3">WLHS1</strain>
    </source>
</reference>